<evidence type="ECO:0000256" key="6">
    <source>
        <dbReference type="ARBA" id="ARBA00022694"/>
    </source>
</evidence>
<keyword evidence="5 13" id="KW-0808">Transferase</keyword>
<name>A0ABV6YZ92_UNCC1</name>
<evidence type="ECO:0000256" key="11">
    <source>
        <dbReference type="ARBA" id="ARBA00048366"/>
    </source>
</evidence>
<comment type="subcellular location">
    <subcellularLocation>
        <location evidence="1">Cytoplasm</location>
    </subcellularLocation>
</comment>
<dbReference type="PANTHER" id="PTHR17490">
    <property type="entry name" value="SUA5"/>
    <property type="match status" value="1"/>
</dbReference>
<evidence type="ECO:0000256" key="8">
    <source>
        <dbReference type="ARBA" id="ARBA00022741"/>
    </source>
</evidence>
<organism evidence="13 14">
    <name type="scientific">candidate division CSSED10-310 bacterium</name>
    <dbReference type="NCBI Taxonomy" id="2855610"/>
    <lineage>
        <taxon>Bacteria</taxon>
        <taxon>Bacteria division CSSED10-310</taxon>
    </lineage>
</organism>
<dbReference type="NCBIfam" id="TIGR00057">
    <property type="entry name" value="L-threonylcarbamoyladenylate synthase"/>
    <property type="match status" value="1"/>
</dbReference>
<proteinExistence type="inferred from homology"/>
<comment type="similarity">
    <text evidence="2">Belongs to the SUA5 family.</text>
</comment>
<gene>
    <name evidence="13" type="ORF">ACFL27_14390</name>
</gene>
<evidence type="ECO:0000259" key="12">
    <source>
        <dbReference type="PROSITE" id="PS51163"/>
    </source>
</evidence>
<evidence type="ECO:0000256" key="9">
    <source>
        <dbReference type="ARBA" id="ARBA00022840"/>
    </source>
</evidence>
<evidence type="ECO:0000256" key="7">
    <source>
        <dbReference type="ARBA" id="ARBA00022695"/>
    </source>
</evidence>
<evidence type="ECO:0000256" key="2">
    <source>
        <dbReference type="ARBA" id="ARBA00007663"/>
    </source>
</evidence>
<dbReference type="SUPFAM" id="SSF55821">
    <property type="entry name" value="YrdC/RibB"/>
    <property type="match status" value="1"/>
</dbReference>
<evidence type="ECO:0000313" key="13">
    <source>
        <dbReference type="EMBL" id="MFC1851383.1"/>
    </source>
</evidence>
<keyword evidence="9" id="KW-0067">ATP-binding</keyword>
<dbReference type="Proteomes" id="UP001594351">
    <property type="component" value="Unassembled WGS sequence"/>
</dbReference>
<keyword evidence="6" id="KW-0819">tRNA processing</keyword>
<dbReference type="PANTHER" id="PTHR17490:SF16">
    <property type="entry name" value="THREONYLCARBAMOYL-AMP SYNTHASE"/>
    <property type="match status" value="1"/>
</dbReference>
<dbReference type="GO" id="GO:0061710">
    <property type="term" value="F:L-threonylcarbamoyladenylate synthase"/>
    <property type="evidence" value="ECO:0007669"/>
    <property type="project" value="UniProtKB-EC"/>
</dbReference>
<dbReference type="InterPro" id="IPR006070">
    <property type="entry name" value="Sua5-like_dom"/>
</dbReference>
<reference evidence="13 14" key="1">
    <citation type="submission" date="2024-09" db="EMBL/GenBank/DDBJ databases">
        <title>Laminarin stimulates single cell rates of sulfate reduction while oxygen inhibits transcriptomic activity in coastal marine sediment.</title>
        <authorList>
            <person name="Lindsay M."/>
            <person name="Orcutt B."/>
            <person name="Emerson D."/>
            <person name="Stepanauskas R."/>
            <person name="D'Angelo T."/>
        </authorList>
    </citation>
    <scope>NUCLEOTIDE SEQUENCE [LARGE SCALE GENOMIC DNA]</scope>
    <source>
        <strain evidence="13">SAG AM-311-K15</strain>
    </source>
</reference>
<sequence length="217" mass="23850">MMKPEVISINTKQKFSEFLLRKIESVLMHGGLLICPTESSYLLGANAWDDEAVSSIYQLKKRDLRKPLPIVVKDVSAARKLVSFNSLADKIVAKFWPGPLTVILPIRPANHKKFYGEKGTIGLRVSSFPVLQQILIRINIPLISTSANISGHQEPYSPLALTRIEATSLQKIKLILDAGTLPANPPSTVIDISRGSLSLVREGAIPFEKITSAVSRL</sequence>
<comment type="caution">
    <text evidence="13">The sequence shown here is derived from an EMBL/GenBank/DDBJ whole genome shotgun (WGS) entry which is preliminary data.</text>
</comment>
<dbReference type="Pfam" id="PF01300">
    <property type="entry name" value="Sua5_yciO_yrdC"/>
    <property type="match status" value="1"/>
</dbReference>
<evidence type="ECO:0000256" key="4">
    <source>
        <dbReference type="ARBA" id="ARBA00022490"/>
    </source>
</evidence>
<comment type="catalytic activity">
    <reaction evidence="11">
        <text>L-threonine + hydrogencarbonate + ATP = L-threonylcarbamoyladenylate + diphosphate + H2O</text>
        <dbReference type="Rhea" id="RHEA:36407"/>
        <dbReference type="ChEBI" id="CHEBI:15377"/>
        <dbReference type="ChEBI" id="CHEBI:17544"/>
        <dbReference type="ChEBI" id="CHEBI:30616"/>
        <dbReference type="ChEBI" id="CHEBI:33019"/>
        <dbReference type="ChEBI" id="CHEBI:57926"/>
        <dbReference type="ChEBI" id="CHEBI:73682"/>
        <dbReference type="EC" id="2.7.7.87"/>
    </reaction>
</comment>
<feature type="domain" description="YrdC-like" evidence="12">
    <location>
        <begin position="17"/>
        <end position="205"/>
    </location>
</feature>
<evidence type="ECO:0000256" key="10">
    <source>
        <dbReference type="ARBA" id="ARBA00029774"/>
    </source>
</evidence>
<dbReference type="InterPro" id="IPR050156">
    <property type="entry name" value="TC-AMP_synthase_SUA5"/>
</dbReference>
<evidence type="ECO:0000256" key="1">
    <source>
        <dbReference type="ARBA" id="ARBA00004496"/>
    </source>
</evidence>
<keyword evidence="4" id="KW-0963">Cytoplasm</keyword>
<evidence type="ECO:0000256" key="3">
    <source>
        <dbReference type="ARBA" id="ARBA00012584"/>
    </source>
</evidence>
<protein>
    <recommendedName>
        <fullName evidence="10">L-threonylcarbamoyladenylate synthase</fullName>
        <ecNumber evidence="3">2.7.7.87</ecNumber>
    </recommendedName>
    <alternativeName>
        <fullName evidence="10">L-threonylcarbamoyladenylate synthase</fullName>
    </alternativeName>
</protein>
<evidence type="ECO:0000256" key="5">
    <source>
        <dbReference type="ARBA" id="ARBA00022679"/>
    </source>
</evidence>
<dbReference type="PROSITE" id="PS51163">
    <property type="entry name" value="YRDC"/>
    <property type="match status" value="1"/>
</dbReference>
<dbReference type="Gene3D" id="3.90.870.10">
    <property type="entry name" value="DHBP synthase"/>
    <property type="match status" value="1"/>
</dbReference>
<keyword evidence="7 13" id="KW-0548">Nucleotidyltransferase</keyword>
<accession>A0ABV6YZ92</accession>
<keyword evidence="8" id="KW-0547">Nucleotide-binding</keyword>
<dbReference type="EMBL" id="JBHPBY010000183">
    <property type="protein sequence ID" value="MFC1851383.1"/>
    <property type="molecule type" value="Genomic_DNA"/>
</dbReference>
<keyword evidence="14" id="KW-1185">Reference proteome</keyword>
<dbReference type="InterPro" id="IPR017945">
    <property type="entry name" value="DHBP_synth_RibB-like_a/b_dom"/>
</dbReference>
<dbReference type="EC" id="2.7.7.87" evidence="3"/>
<evidence type="ECO:0000313" key="14">
    <source>
        <dbReference type="Proteomes" id="UP001594351"/>
    </source>
</evidence>